<feature type="region of interest" description="Disordered" evidence="1">
    <location>
        <begin position="53"/>
        <end position="96"/>
    </location>
</feature>
<protein>
    <submittedName>
        <fullName evidence="2">Uncharacterized protein</fullName>
    </submittedName>
</protein>
<gene>
    <name evidence="2" type="ORF">DY251_07380</name>
</gene>
<evidence type="ECO:0000256" key="1">
    <source>
        <dbReference type="SAM" id="MobiDB-lite"/>
    </source>
</evidence>
<comment type="caution">
    <text evidence="2">The sequence shown here is derived from an EMBL/GenBank/DDBJ whole genome shotgun (WGS) entry which is preliminary data.</text>
</comment>
<name>A0A371XFT9_9HYPH</name>
<reference evidence="3" key="1">
    <citation type="submission" date="2018-08" db="EMBL/GenBank/DDBJ databases">
        <authorList>
            <person name="Im W.T."/>
        </authorList>
    </citation>
    <scope>NUCLEOTIDE SEQUENCE [LARGE SCALE GENOMIC DNA]</scope>
    <source>
        <strain evidence="3">LA-28</strain>
    </source>
</reference>
<proteinExistence type="predicted"/>
<accession>A0A371XFT9</accession>
<dbReference type="EMBL" id="QURN01000005">
    <property type="protein sequence ID" value="RFC68095.1"/>
    <property type="molecule type" value="Genomic_DNA"/>
</dbReference>
<evidence type="ECO:0000313" key="3">
    <source>
        <dbReference type="Proteomes" id="UP000262379"/>
    </source>
</evidence>
<organism evidence="2 3">
    <name type="scientific">Mesorhizobium denitrificans</name>
    <dbReference type="NCBI Taxonomy" id="2294114"/>
    <lineage>
        <taxon>Bacteria</taxon>
        <taxon>Pseudomonadati</taxon>
        <taxon>Pseudomonadota</taxon>
        <taxon>Alphaproteobacteria</taxon>
        <taxon>Hyphomicrobiales</taxon>
        <taxon>Phyllobacteriaceae</taxon>
        <taxon>Mesorhizobium</taxon>
    </lineage>
</organism>
<dbReference type="Proteomes" id="UP000262379">
    <property type="component" value="Unassembled WGS sequence"/>
</dbReference>
<keyword evidence="3" id="KW-1185">Reference proteome</keyword>
<dbReference type="AlphaFoldDB" id="A0A371XFT9"/>
<evidence type="ECO:0000313" key="2">
    <source>
        <dbReference type="EMBL" id="RFC68095.1"/>
    </source>
</evidence>
<sequence>MNRQFVTTGSQGQQERTNVEGIAERVASAVEKEITKAIEPLVSRIAEVEKKQAKAAGKRIDNKLHEFKPPKADGGDDKPKAERRKDFGYKLPRAED</sequence>